<sequence>MFIYTMMNFPKYKNLIILLLGTIIMIGISVYIAFIVVNKKRLEKKEFELTFIQFINNNSKVSFKQILIGMSFGMIFGFIDNFGLWYGMEYLDPYLPGGNLTKAGFGNTYSDFIGSTMGTSISIVLNTLYPVEDAPIWVNSLGIIFGCLLGLYIPRYLSGRS</sequence>
<keyword evidence="1" id="KW-0472">Membrane</keyword>
<evidence type="ECO:0000313" key="2">
    <source>
        <dbReference type="EMBL" id="QHU01390.1"/>
    </source>
</evidence>
<feature type="transmembrane region" description="Helical" evidence="1">
    <location>
        <begin position="134"/>
        <end position="153"/>
    </location>
</feature>
<reference evidence="2" key="1">
    <citation type="journal article" date="2020" name="Nature">
        <title>Giant virus diversity and host interactions through global metagenomics.</title>
        <authorList>
            <person name="Schulz F."/>
            <person name="Roux S."/>
            <person name="Paez-Espino D."/>
            <person name="Jungbluth S."/>
            <person name="Walsh D.A."/>
            <person name="Denef V.J."/>
            <person name="McMahon K.D."/>
            <person name="Konstantinidis K.T."/>
            <person name="Eloe-Fadrosh E.A."/>
            <person name="Kyrpides N.C."/>
            <person name="Woyke T."/>
        </authorList>
    </citation>
    <scope>NUCLEOTIDE SEQUENCE</scope>
    <source>
        <strain evidence="2">GVMAG-M-3300025860-25</strain>
    </source>
</reference>
<feature type="transmembrane region" description="Helical" evidence="1">
    <location>
        <begin position="15"/>
        <end position="37"/>
    </location>
</feature>
<name>A0A6C0J949_9ZZZZ</name>
<keyword evidence="1" id="KW-0812">Transmembrane</keyword>
<evidence type="ECO:0000256" key="1">
    <source>
        <dbReference type="SAM" id="Phobius"/>
    </source>
</evidence>
<feature type="transmembrane region" description="Helical" evidence="1">
    <location>
        <begin position="66"/>
        <end position="86"/>
    </location>
</feature>
<organism evidence="2">
    <name type="scientific">viral metagenome</name>
    <dbReference type="NCBI Taxonomy" id="1070528"/>
    <lineage>
        <taxon>unclassified sequences</taxon>
        <taxon>metagenomes</taxon>
        <taxon>organismal metagenomes</taxon>
    </lineage>
</organism>
<dbReference type="AlphaFoldDB" id="A0A6C0J949"/>
<proteinExistence type="predicted"/>
<dbReference type="EMBL" id="MN740340">
    <property type="protein sequence ID" value="QHU01390.1"/>
    <property type="molecule type" value="Genomic_DNA"/>
</dbReference>
<keyword evidence="1" id="KW-1133">Transmembrane helix</keyword>
<protein>
    <submittedName>
        <fullName evidence="2">Uncharacterized protein</fullName>
    </submittedName>
</protein>
<accession>A0A6C0J949</accession>